<dbReference type="PANTHER" id="PTHR43047:SF72">
    <property type="entry name" value="OSMOSENSING HISTIDINE PROTEIN KINASE SLN1"/>
    <property type="match status" value="1"/>
</dbReference>
<dbReference type="InterPro" id="IPR005467">
    <property type="entry name" value="His_kinase_dom"/>
</dbReference>
<accession>A0A812I905</accession>
<dbReference type="EC" id="2.7.13.3" evidence="2"/>
<gene>
    <name evidence="8" type="primary">arcB</name>
    <name evidence="8" type="ORF">SNAT2548_LOCUS3532</name>
</gene>
<dbReference type="Proteomes" id="UP000604046">
    <property type="component" value="Unassembled WGS sequence"/>
</dbReference>
<dbReference type="OrthoDB" id="18419at2759"/>
<keyword evidence="9" id="KW-1185">Reference proteome</keyword>
<evidence type="ECO:0000256" key="3">
    <source>
        <dbReference type="ARBA" id="ARBA00022679"/>
    </source>
</evidence>
<dbReference type="AlphaFoldDB" id="A0A812I905"/>
<dbReference type="InterPro" id="IPR000014">
    <property type="entry name" value="PAS"/>
</dbReference>
<dbReference type="InterPro" id="IPR036890">
    <property type="entry name" value="HATPase_C_sf"/>
</dbReference>
<dbReference type="InterPro" id="IPR000700">
    <property type="entry name" value="PAS-assoc_C"/>
</dbReference>
<dbReference type="SMART" id="SM00388">
    <property type="entry name" value="HisKA"/>
    <property type="match status" value="1"/>
</dbReference>
<dbReference type="Gene3D" id="3.30.565.10">
    <property type="entry name" value="Histidine kinase-like ATPase, C-terminal domain"/>
    <property type="match status" value="1"/>
</dbReference>
<protein>
    <recommendedName>
        <fullName evidence="2">histidine kinase</fullName>
        <ecNumber evidence="2">2.7.13.3</ecNumber>
    </recommendedName>
</protein>
<dbReference type="GO" id="GO:0006355">
    <property type="term" value="P:regulation of DNA-templated transcription"/>
    <property type="evidence" value="ECO:0007669"/>
    <property type="project" value="InterPro"/>
</dbReference>
<dbReference type="CDD" id="cd00130">
    <property type="entry name" value="PAS"/>
    <property type="match status" value="1"/>
</dbReference>
<name>A0A812I905_9DINO</name>
<dbReference type="CDD" id="cd00082">
    <property type="entry name" value="HisKA"/>
    <property type="match status" value="1"/>
</dbReference>
<dbReference type="Pfam" id="PF00989">
    <property type="entry name" value="PAS"/>
    <property type="match status" value="1"/>
</dbReference>
<feature type="domain" description="PAS" evidence="6">
    <location>
        <begin position="62"/>
        <end position="132"/>
    </location>
</feature>
<dbReference type="GO" id="GO:0009927">
    <property type="term" value="F:histidine phosphotransfer kinase activity"/>
    <property type="evidence" value="ECO:0007669"/>
    <property type="project" value="TreeGrafter"/>
</dbReference>
<evidence type="ECO:0000259" key="5">
    <source>
        <dbReference type="PROSITE" id="PS50109"/>
    </source>
</evidence>
<feature type="domain" description="Histidine kinase" evidence="5">
    <location>
        <begin position="191"/>
        <end position="325"/>
    </location>
</feature>
<proteinExistence type="predicted"/>
<dbReference type="Gene3D" id="1.10.287.130">
    <property type="match status" value="1"/>
</dbReference>
<dbReference type="SUPFAM" id="SSF55785">
    <property type="entry name" value="PYP-like sensor domain (PAS domain)"/>
    <property type="match status" value="1"/>
</dbReference>
<dbReference type="PROSITE" id="PS50113">
    <property type="entry name" value="PAC"/>
    <property type="match status" value="1"/>
</dbReference>
<dbReference type="EMBL" id="CAJNDS010000216">
    <property type="protein sequence ID" value="CAE7029436.1"/>
    <property type="molecule type" value="Genomic_DNA"/>
</dbReference>
<keyword evidence="3" id="KW-0808">Transferase</keyword>
<evidence type="ECO:0000256" key="1">
    <source>
        <dbReference type="ARBA" id="ARBA00000085"/>
    </source>
</evidence>
<dbReference type="PROSITE" id="PS50109">
    <property type="entry name" value="HIS_KIN"/>
    <property type="match status" value="1"/>
</dbReference>
<dbReference type="Gene3D" id="3.30.450.20">
    <property type="entry name" value="PAS domain"/>
    <property type="match status" value="1"/>
</dbReference>
<feature type="domain" description="PAC" evidence="7">
    <location>
        <begin position="135"/>
        <end position="187"/>
    </location>
</feature>
<comment type="catalytic activity">
    <reaction evidence="1">
        <text>ATP + protein L-histidine = ADP + protein N-phospho-L-histidine.</text>
        <dbReference type="EC" id="2.7.13.3"/>
    </reaction>
</comment>
<evidence type="ECO:0000259" key="7">
    <source>
        <dbReference type="PROSITE" id="PS50113"/>
    </source>
</evidence>
<evidence type="ECO:0000313" key="8">
    <source>
        <dbReference type="EMBL" id="CAE7029436.1"/>
    </source>
</evidence>
<comment type="caution">
    <text evidence="8">The sequence shown here is derived from an EMBL/GenBank/DDBJ whole genome shotgun (WGS) entry which is preliminary data.</text>
</comment>
<organism evidence="8 9">
    <name type="scientific">Symbiodinium natans</name>
    <dbReference type="NCBI Taxonomy" id="878477"/>
    <lineage>
        <taxon>Eukaryota</taxon>
        <taxon>Sar</taxon>
        <taxon>Alveolata</taxon>
        <taxon>Dinophyceae</taxon>
        <taxon>Suessiales</taxon>
        <taxon>Symbiodiniaceae</taxon>
        <taxon>Symbiodinium</taxon>
    </lineage>
</organism>
<dbReference type="InterPro" id="IPR013767">
    <property type="entry name" value="PAS_fold"/>
</dbReference>
<dbReference type="SUPFAM" id="SSF47384">
    <property type="entry name" value="Homodimeric domain of signal transducing histidine kinase"/>
    <property type="match status" value="1"/>
</dbReference>
<dbReference type="Pfam" id="PF00512">
    <property type="entry name" value="HisKA"/>
    <property type="match status" value="1"/>
</dbReference>
<sequence length="336" mass="36880">MDELEPNVVEMNFKDVNDQTRESVMAISATCLRTGSGNVRGAVCIGQDISAITSERRRAQRLADGLNRLIVSANAPIFQVDLSDNIVIWNKWLENATGLSRDSTLGCHISEVLSPGSKKKFQDACRKVLNYCDAERFEVNLVNQEDQKITLLLTATPCVAVSGEISGAICIGQDITRLKDLDERKASMMAMVSHELKSPLHGILGLCSSLMGDTNLDASRVGTSLSAMYSCANRLLDMVANIMDTSVLVNDKKMRMSKDPVQMKDIIQEVVTLCLSATSGKDGQPMLRPGVQIINNVKEPLPIIEADAYRCTQLVYNLITNAMKHLGIAFQEKDQQ</sequence>
<dbReference type="SMART" id="SM00086">
    <property type="entry name" value="PAC"/>
    <property type="match status" value="2"/>
</dbReference>
<dbReference type="InterPro" id="IPR035965">
    <property type="entry name" value="PAS-like_dom_sf"/>
</dbReference>
<evidence type="ECO:0000313" key="9">
    <source>
        <dbReference type="Proteomes" id="UP000604046"/>
    </source>
</evidence>
<dbReference type="GO" id="GO:0000155">
    <property type="term" value="F:phosphorelay sensor kinase activity"/>
    <property type="evidence" value="ECO:0007669"/>
    <property type="project" value="InterPro"/>
</dbReference>
<evidence type="ECO:0000256" key="4">
    <source>
        <dbReference type="ARBA" id="ARBA00022777"/>
    </source>
</evidence>
<evidence type="ECO:0000259" key="6">
    <source>
        <dbReference type="PROSITE" id="PS50112"/>
    </source>
</evidence>
<dbReference type="PANTHER" id="PTHR43047">
    <property type="entry name" value="TWO-COMPONENT HISTIDINE PROTEIN KINASE"/>
    <property type="match status" value="1"/>
</dbReference>
<dbReference type="PROSITE" id="PS50112">
    <property type="entry name" value="PAS"/>
    <property type="match status" value="1"/>
</dbReference>
<evidence type="ECO:0000256" key="2">
    <source>
        <dbReference type="ARBA" id="ARBA00012438"/>
    </source>
</evidence>
<dbReference type="GO" id="GO:0005886">
    <property type="term" value="C:plasma membrane"/>
    <property type="evidence" value="ECO:0007669"/>
    <property type="project" value="TreeGrafter"/>
</dbReference>
<dbReference type="SUPFAM" id="SSF55874">
    <property type="entry name" value="ATPase domain of HSP90 chaperone/DNA topoisomerase II/histidine kinase"/>
    <property type="match status" value="1"/>
</dbReference>
<dbReference type="InterPro" id="IPR003661">
    <property type="entry name" value="HisK_dim/P_dom"/>
</dbReference>
<dbReference type="NCBIfam" id="TIGR00229">
    <property type="entry name" value="sensory_box"/>
    <property type="match status" value="1"/>
</dbReference>
<dbReference type="InterPro" id="IPR036097">
    <property type="entry name" value="HisK_dim/P_sf"/>
</dbReference>
<keyword evidence="4" id="KW-0418">Kinase</keyword>
<reference evidence="8" key="1">
    <citation type="submission" date="2021-02" db="EMBL/GenBank/DDBJ databases">
        <authorList>
            <person name="Dougan E. K."/>
            <person name="Rhodes N."/>
            <person name="Thang M."/>
            <person name="Chan C."/>
        </authorList>
    </citation>
    <scope>NUCLEOTIDE SEQUENCE</scope>
</reference>
<dbReference type="InterPro" id="IPR001610">
    <property type="entry name" value="PAC"/>
</dbReference>